<dbReference type="InterPro" id="IPR006145">
    <property type="entry name" value="PsdUridine_synth_RsuA/RluA"/>
</dbReference>
<protein>
    <recommendedName>
        <fullName evidence="2">Pseudouridine synthase RsuA/RluA-like domain-containing protein</fullName>
    </recommendedName>
</protein>
<dbReference type="InterPro" id="IPR020103">
    <property type="entry name" value="PsdUridine_synth_cat_dom_sf"/>
</dbReference>
<organism evidence="3 4">
    <name type="scientific">Aedes albopictus</name>
    <name type="common">Asian tiger mosquito</name>
    <name type="synonym">Stegomyia albopicta</name>
    <dbReference type="NCBI Taxonomy" id="7160"/>
    <lineage>
        <taxon>Eukaryota</taxon>
        <taxon>Metazoa</taxon>
        <taxon>Ecdysozoa</taxon>
        <taxon>Arthropoda</taxon>
        <taxon>Hexapoda</taxon>
        <taxon>Insecta</taxon>
        <taxon>Pterygota</taxon>
        <taxon>Neoptera</taxon>
        <taxon>Endopterygota</taxon>
        <taxon>Diptera</taxon>
        <taxon>Nematocera</taxon>
        <taxon>Culicoidea</taxon>
        <taxon>Culicidae</taxon>
        <taxon>Culicinae</taxon>
        <taxon>Aedini</taxon>
        <taxon>Aedes</taxon>
        <taxon>Stegomyia</taxon>
    </lineage>
</organism>
<dbReference type="Proteomes" id="UP000069940">
    <property type="component" value="Unassembled WGS sequence"/>
</dbReference>
<feature type="region of interest" description="Disordered" evidence="1">
    <location>
        <begin position="566"/>
        <end position="610"/>
    </location>
</feature>
<evidence type="ECO:0000313" key="3">
    <source>
        <dbReference type="EnsemblMetazoa" id="AALFPA23_012204.P17430"/>
    </source>
</evidence>
<dbReference type="CDD" id="cd02557">
    <property type="entry name" value="PseudoU_synth_ScRIB2"/>
    <property type="match status" value="1"/>
</dbReference>
<feature type="domain" description="Pseudouridine synthase RsuA/RluA-like" evidence="2">
    <location>
        <begin position="358"/>
        <end position="504"/>
    </location>
</feature>
<evidence type="ECO:0000313" key="4">
    <source>
        <dbReference type="Proteomes" id="UP000069940"/>
    </source>
</evidence>
<dbReference type="InterPro" id="IPR006225">
    <property type="entry name" value="PsdUridine_synth_RluC/D"/>
</dbReference>
<dbReference type="InterPro" id="IPR006224">
    <property type="entry name" value="PsdUridine_synth_RluA-like_CS"/>
</dbReference>
<feature type="region of interest" description="Disordered" evidence="1">
    <location>
        <begin position="44"/>
        <end position="66"/>
    </location>
</feature>
<dbReference type="PANTHER" id="PTHR21600:SF40">
    <property type="entry name" value="PSEUDOURIDYLATE SYNTHASE RPUSD2"/>
    <property type="match status" value="1"/>
</dbReference>
<evidence type="ECO:0000256" key="1">
    <source>
        <dbReference type="SAM" id="MobiDB-lite"/>
    </source>
</evidence>
<dbReference type="PANTHER" id="PTHR21600">
    <property type="entry name" value="MITOCHONDRIAL RNA PSEUDOURIDINE SYNTHASE"/>
    <property type="match status" value="1"/>
</dbReference>
<feature type="region of interest" description="Disordered" evidence="1">
    <location>
        <begin position="173"/>
        <end position="194"/>
    </location>
</feature>
<feature type="compositionally biased region" description="Low complexity" evidence="1">
    <location>
        <begin position="44"/>
        <end position="65"/>
    </location>
</feature>
<reference evidence="3" key="2">
    <citation type="submission" date="2025-05" db="UniProtKB">
        <authorList>
            <consortium name="EnsemblMetazoa"/>
        </authorList>
    </citation>
    <scope>IDENTIFICATION</scope>
    <source>
        <strain evidence="3">Foshan</strain>
    </source>
</reference>
<sequence length="725" mass="80890">MQHHPGSWYIPWGVPGMGLQKMLAVPFNPATAGFHQPQIAAAAVQPPPQVQTAGQQQASQQAASYHHQHQLHQHHPAAALHNPAAAVAAAAAMQHQPLHPAAAAAMFTPLNLRSFMAHHPAAHLNLGQQPMAAAQQPQHTQSAIPGTPQTQTQQLTALGLNGAIGAMVPMRQQQPVPQQQPGLPPQPQKTPTNVVSTSTLIMPMRKIIMSEKDKTKLASTEKRKADESEPVKDLKKAKLETKALKAKRPGFTDERYHETSYYIENGLRKVYPYYFTFTTFTKGRWVGEKILDVFAREFRAHPAEEYERCIKAGTLTVNYEKVPTDYRLKHNDLLANIVHRHETPVLDHPINIIYVDNDLVVLDKPCSLPVHPCGRYRHNTVVFILAKEYNLKNLRTIHRLDRLTSGLLLFGRSPKKARQMEHQIRNRQVQKEYICRVEGEFPDGIIECKEPIEVVSYKIGVCKVSPKGKECTTTFQKLGYNGTSSVVLCKPLTGRMHQIRVHLQYLGYPVVNDPLYNHEVFGPAKGRGGDIGGKSDEQLVKDLINIHNAENWLGIDGDSELSMFKPMKNDLEDGKGPILSDDDSESVSREASPCSESPRPVSLGSESPNENMCASILTPNTLNVVGSANTGSSNSSSSTALNTRLQSQKVTVATQTGHESPDLAFNPDKMTTDKHCYECKVRYRDPKPQDLVMYLHAWKYKGPGWEYETELPEWARVDWHDGDFE</sequence>
<dbReference type="GeneID" id="109421283"/>
<dbReference type="NCBIfam" id="TIGR00005">
    <property type="entry name" value="rluA_subfam"/>
    <property type="match status" value="1"/>
</dbReference>
<evidence type="ECO:0000259" key="2">
    <source>
        <dbReference type="Pfam" id="PF00849"/>
    </source>
</evidence>
<dbReference type="RefSeq" id="XP_062706195.1">
    <property type="nucleotide sequence ID" value="XM_062850211.1"/>
</dbReference>
<dbReference type="EnsemblMetazoa" id="AALFPA23_012204.R17430">
    <property type="protein sequence ID" value="AALFPA23_012204.P17430"/>
    <property type="gene ID" value="AALFPA23_012204"/>
</dbReference>
<dbReference type="PROSITE" id="PS01129">
    <property type="entry name" value="PSI_RLU"/>
    <property type="match status" value="1"/>
</dbReference>
<dbReference type="Pfam" id="PF00849">
    <property type="entry name" value="PseudoU_synth_2"/>
    <property type="match status" value="1"/>
</dbReference>
<dbReference type="InterPro" id="IPR050188">
    <property type="entry name" value="RluA_PseudoU_synthase"/>
</dbReference>
<dbReference type="Gene3D" id="3.30.2350.10">
    <property type="entry name" value="Pseudouridine synthase"/>
    <property type="match status" value="1"/>
</dbReference>
<proteinExistence type="predicted"/>
<keyword evidence="4" id="KW-1185">Reference proteome</keyword>
<feature type="region of interest" description="Disordered" evidence="1">
    <location>
        <begin position="212"/>
        <end position="233"/>
    </location>
</feature>
<accession>A0ABM1YU80</accession>
<name>A0ABM1YU80_AEDAL</name>
<reference evidence="4" key="1">
    <citation type="journal article" date="2015" name="Proc. Natl. Acad. Sci. U.S.A.">
        <title>Genome sequence of the Asian Tiger mosquito, Aedes albopictus, reveals insights into its biology, genetics, and evolution.</title>
        <authorList>
            <person name="Chen X.G."/>
            <person name="Jiang X."/>
            <person name="Gu J."/>
            <person name="Xu M."/>
            <person name="Wu Y."/>
            <person name="Deng Y."/>
            <person name="Zhang C."/>
            <person name="Bonizzoni M."/>
            <person name="Dermauw W."/>
            <person name="Vontas J."/>
            <person name="Armbruster P."/>
            <person name="Huang X."/>
            <person name="Yang Y."/>
            <person name="Zhang H."/>
            <person name="He W."/>
            <person name="Peng H."/>
            <person name="Liu Y."/>
            <person name="Wu K."/>
            <person name="Chen J."/>
            <person name="Lirakis M."/>
            <person name="Topalis P."/>
            <person name="Van Leeuwen T."/>
            <person name="Hall A.B."/>
            <person name="Jiang X."/>
            <person name="Thorpe C."/>
            <person name="Mueller R.L."/>
            <person name="Sun C."/>
            <person name="Waterhouse R.M."/>
            <person name="Yan G."/>
            <person name="Tu Z.J."/>
            <person name="Fang X."/>
            <person name="James A.A."/>
        </authorList>
    </citation>
    <scope>NUCLEOTIDE SEQUENCE [LARGE SCALE GENOMIC DNA]</scope>
    <source>
        <strain evidence="4">Foshan</strain>
    </source>
</reference>
<dbReference type="SUPFAM" id="SSF55120">
    <property type="entry name" value="Pseudouridine synthase"/>
    <property type="match status" value="1"/>
</dbReference>